<dbReference type="PROSITE" id="PS50005">
    <property type="entry name" value="TPR"/>
    <property type="match status" value="7"/>
</dbReference>
<reference evidence="4 5" key="1">
    <citation type="submission" date="2006-07" db="EMBL/GenBank/DDBJ databases">
        <title>Annotation of the draft genome assembly of Chlorobium ferroxidans DSM 13031.</title>
        <authorList>
            <consortium name="US DOE Joint Genome Institute (JGI-ORNL)"/>
            <person name="Larimer F."/>
            <person name="Land M."/>
            <person name="Hauser L."/>
        </authorList>
    </citation>
    <scope>NUCLEOTIDE SEQUENCE [LARGE SCALE GENOMIC DNA]</scope>
    <source>
        <strain evidence="4 5">DSM 13031</strain>
    </source>
</reference>
<proteinExistence type="predicted"/>
<dbReference type="InterPro" id="IPR050498">
    <property type="entry name" value="Ycf3"/>
</dbReference>
<dbReference type="SUPFAM" id="SSF48452">
    <property type="entry name" value="TPR-like"/>
    <property type="match status" value="1"/>
</dbReference>
<dbReference type="Gene3D" id="2.40.10.120">
    <property type="match status" value="1"/>
</dbReference>
<keyword evidence="5" id="KW-1185">Reference proteome</keyword>
<dbReference type="GO" id="GO:0006508">
    <property type="term" value="P:proteolysis"/>
    <property type="evidence" value="ECO:0007669"/>
    <property type="project" value="InterPro"/>
</dbReference>
<organism evidence="4 5">
    <name type="scientific">Chlorobium ferrooxidans DSM 13031</name>
    <dbReference type="NCBI Taxonomy" id="377431"/>
    <lineage>
        <taxon>Bacteria</taxon>
        <taxon>Pseudomonadati</taxon>
        <taxon>Chlorobiota</taxon>
        <taxon>Chlorobiia</taxon>
        <taxon>Chlorobiales</taxon>
        <taxon>Chlorobiaceae</taxon>
        <taxon>Chlorobium/Pelodictyon group</taxon>
        <taxon>Chlorobium</taxon>
    </lineage>
</organism>
<dbReference type="Pfam" id="PF13365">
    <property type="entry name" value="Trypsin_2"/>
    <property type="match status" value="1"/>
</dbReference>
<evidence type="ECO:0000256" key="1">
    <source>
        <dbReference type="ARBA" id="ARBA00022737"/>
    </source>
</evidence>
<dbReference type="GO" id="GO:0004252">
    <property type="term" value="F:serine-type endopeptidase activity"/>
    <property type="evidence" value="ECO:0007669"/>
    <property type="project" value="InterPro"/>
</dbReference>
<evidence type="ECO:0000313" key="5">
    <source>
        <dbReference type="Proteomes" id="UP000004162"/>
    </source>
</evidence>
<dbReference type="Pfam" id="PF13414">
    <property type="entry name" value="TPR_11"/>
    <property type="match status" value="2"/>
</dbReference>
<dbReference type="AlphaFoldDB" id="Q0YRC5"/>
<dbReference type="Proteomes" id="UP000004162">
    <property type="component" value="Unassembled WGS sequence"/>
</dbReference>
<dbReference type="PROSITE" id="PS50293">
    <property type="entry name" value="TPR_REGION"/>
    <property type="match status" value="1"/>
</dbReference>
<comment type="caution">
    <text evidence="4">The sequence shown here is derived from an EMBL/GenBank/DDBJ whole genome shotgun (WGS) entry which is preliminary data.</text>
</comment>
<dbReference type="RefSeq" id="WP_006366496.1">
    <property type="nucleotide sequence ID" value="NZ_AASE01000011.1"/>
</dbReference>
<dbReference type="EMBL" id="AASE01000011">
    <property type="protein sequence ID" value="EAT58871.1"/>
    <property type="molecule type" value="Genomic_DNA"/>
</dbReference>
<feature type="repeat" description="TPR" evidence="3">
    <location>
        <begin position="313"/>
        <end position="346"/>
    </location>
</feature>
<feature type="repeat" description="TPR" evidence="3">
    <location>
        <begin position="449"/>
        <end position="482"/>
    </location>
</feature>
<name>Q0YRC5_9CHLB</name>
<accession>Q0YRC5</accession>
<evidence type="ECO:0000256" key="3">
    <source>
        <dbReference type="PROSITE-ProRule" id="PRU00339"/>
    </source>
</evidence>
<dbReference type="InterPro" id="IPR019734">
    <property type="entry name" value="TPR_rpt"/>
</dbReference>
<feature type="repeat" description="TPR" evidence="3">
    <location>
        <begin position="483"/>
        <end position="516"/>
    </location>
</feature>
<evidence type="ECO:0000313" key="4">
    <source>
        <dbReference type="EMBL" id="EAT58871.1"/>
    </source>
</evidence>
<dbReference type="SUPFAM" id="SSF50494">
    <property type="entry name" value="Trypsin-like serine proteases"/>
    <property type="match status" value="1"/>
</dbReference>
<dbReference type="InterPro" id="IPR009003">
    <property type="entry name" value="Peptidase_S1_PA"/>
</dbReference>
<dbReference type="OrthoDB" id="728837at2"/>
<dbReference type="Gene3D" id="1.25.40.10">
    <property type="entry name" value="Tetratricopeptide repeat domain"/>
    <property type="match status" value="1"/>
</dbReference>
<dbReference type="Pfam" id="PF13432">
    <property type="entry name" value="TPR_16"/>
    <property type="match status" value="1"/>
</dbReference>
<dbReference type="PRINTS" id="PR00834">
    <property type="entry name" value="PROTEASES2C"/>
</dbReference>
<keyword evidence="2 3" id="KW-0802">TPR repeat</keyword>
<dbReference type="InterPro" id="IPR001940">
    <property type="entry name" value="Peptidase_S1C"/>
</dbReference>
<feature type="repeat" description="TPR" evidence="3">
    <location>
        <begin position="347"/>
        <end position="380"/>
    </location>
</feature>
<dbReference type="PANTHER" id="PTHR44858">
    <property type="entry name" value="TETRATRICOPEPTIDE REPEAT PROTEIN 6"/>
    <property type="match status" value="1"/>
</dbReference>
<protein>
    <submittedName>
        <fullName evidence="4">TPR repeat:Peptidase S1C, HrtA/DegP2/Q/S</fullName>
    </submittedName>
</protein>
<sequence>MKKKINALRRRSLQPAIQPETSRFNHFLFERSRLLICLLLFISAQPQETEAKTAAEVFQEISGSVVVVQNYDSNNKLQSMGSGIILPSGNVATNCHVIEKAGRLAIIYQKKEYPAKPLYTDRFRDVCSLTVSGLQASQLILGNTNQLKVGSKVYAIGAPQGLELTFSDGIISGLRTVDKGHYIQSTAPISLGSSGGGLFDENARLIGLPTYFFKQGQQLNFALPVEWVIDLPNRKSVESKVNAGDIEWTYQVTALEEKQDWGGMVQLCQRWTKQLPSSSNAWGYLGVAYLQKGELTLAIEAYQAAVLIRPEYSQYWADLGAAYGREGQKAKKIEAYKKAVRLNNDFALGWVNLANACVQNGDYEQAISSYMEVVRITPGDASSWYNMGHAYRDAGQFTKAVDAYRKAVTLSPANAQYLIKLGQAYGMAGQDVKQLEAYRKALAVNPAYVDAWLYLGVAYNKSHLENEEREAYLKALVIDPNHNAILFNLGQNYLEHGNRQKGMEVYSRLKELNQDLAQQFYNNFSKLMFLKTAMR</sequence>
<dbReference type="GO" id="GO:0009279">
    <property type="term" value="C:cell outer membrane"/>
    <property type="evidence" value="ECO:0007669"/>
    <property type="project" value="TreeGrafter"/>
</dbReference>
<dbReference type="PANTHER" id="PTHR44858:SF1">
    <property type="entry name" value="UDP-N-ACETYLGLUCOSAMINE--PEPTIDE N-ACETYLGLUCOSAMINYLTRANSFERASE SPINDLY-RELATED"/>
    <property type="match status" value="1"/>
</dbReference>
<dbReference type="SMART" id="SM00028">
    <property type="entry name" value="TPR"/>
    <property type="match status" value="7"/>
</dbReference>
<keyword evidence="1" id="KW-0677">Repeat</keyword>
<feature type="repeat" description="TPR" evidence="3">
    <location>
        <begin position="279"/>
        <end position="312"/>
    </location>
</feature>
<dbReference type="Pfam" id="PF13181">
    <property type="entry name" value="TPR_8"/>
    <property type="match status" value="1"/>
</dbReference>
<evidence type="ECO:0000256" key="2">
    <source>
        <dbReference type="ARBA" id="ARBA00022803"/>
    </source>
</evidence>
<reference evidence="4 5" key="2">
    <citation type="submission" date="2006-07" db="EMBL/GenBank/DDBJ databases">
        <title>Sequencing of the draft genome and assembly of Chlorobium ferroxidans DSM 13031.</title>
        <authorList>
            <consortium name="US DOE Joint Genome Institute (JGI-PGF)"/>
            <person name="Copeland A."/>
            <person name="Lucas S."/>
            <person name="Lapidus A."/>
            <person name="Barry K."/>
            <person name="Glavina del Rio T."/>
            <person name="Dalin E."/>
            <person name="Tice H."/>
            <person name="Bruce D."/>
            <person name="Pitluck S."/>
            <person name="Richardson P."/>
        </authorList>
    </citation>
    <scope>NUCLEOTIDE SEQUENCE [LARGE SCALE GENOMIC DNA]</scope>
    <source>
        <strain evidence="4 5">DSM 13031</strain>
    </source>
</reference>
<dbReference type="GO" id="GO:0046813">
    <property type="term" value="P:receptor-mediated virion attachment to host cell"/>
    <property type="evidence" value="ECO:0007669"/>
    <property type="project" value="TreeGrafter"/>
</dbReference>
<gene>
    <name evidence="4" type="ORF">CferDRAFT_0909</name>
</gene>
<feature type="repeat" description="TPR" evidence="3">
    <location>
        <begin position="415"/>
        <end position="448"/>
    </location>
</feature>
<dbReference type="InterPro" id="IPR011990">
    <property type="entry name" value="TPR-like_helical_dom_sf"/>
</dbReference>
<feature type="repeat" description="TPR" evidence="3">
    <location>
        <begin position="381"/>
        <end position="414"/>
    </location>
</feature>